<sequence length="87" mass="9921">MLKFQLPSVKVDDEDDEQWDENKCEDDGTKGSIVAPSAHGKRDEFCLGLIGNISQKMHLVCWKIVPRVVVGLDIDWHRFAYESESKS</sequence>
<reference evidence="2" key="1">
    <citation type="submission" date="2022-05" db="EMBL/GenBank/DDBJ databases">
        <title>The Musa troglodytarum L. genome provides insights into the mechanism of non-climacteric behaviour and enrichment of carotenoids.</title>
        <authorList>
            <person name="Wang J."/>
        </authorList>
    </citation>
    <scope>NUCLEOTIDE SEQUENCE</scope>
    <source>
        <tissue evidence="2">Leaf</tissue>
    </source>
</reference>
<feature type="compositionally biased region" description="Basic and acidic residues" evidence="1">
    <location>
        <begin position="20"/>
        <end position="29"/>
    </location>
</feature>
<organism evidence="2 3">
    <name type="scientific">Musa troglodytarum</name>
    <name type="common">fe'i banana</name>
    <dbReference type="NCBI Taxonomy" id="320322"/>
    <lineage>
        <taxon>Eukaryota</taxon>
        <taxon>Viridiplantae</taxon>
        <taxon>Streptophyta</taxon>
        <taxon>Embryophyta</taxon>
        <taxon>Tracheophyta</taxon>
        <taxon>Spermatophyta</taxon>
        <taxon>Magnoliopsida</taxon>
        <taxon>Liliopsida</taxon>
        <taxon>Zingiberales</taxon>
        <taxon>Musaceae</taxon>
        <taxon>Musa</taxon>
    </lineage>
</organism>
<dbReference type="AlphaFoldDB" id="A0A9E7L9J9"/>
<name>A0A9E7L9J9_9LILI</name>
<dbReference type="Proteomes" id="UP001055439">
    <property type="component" value="Chromosome 9"/>
</dbReference>
<keyword evidence="3" id="KW-1185">Reference proteome</keyword>
<protein>
    <submittedName>
        <fullName evidence="2">Uncharacterized protein</fullName>
    </submittedName>
</protein>
<dbReference type="EMBL" id="CP097511">
    <property type="protein sequence ID" value="URE49357.1"/>
    <property type="molecule type" value="Genomic_DNA"/>
</dbReference>
<gene>
    <name evidence="2" type="ORF">MUK42_33172</name>
</gene>
<proteinExistence type="predicted"/>
<accession>A0A9E7L9J9</accession>
<evidence type="ECO:0000313" key="3">
    <source>
        <dbReference type="Proteomes" id="UP001055439"/>
    </source>
</evidence>
<evidence type="ECO:0000256" key="1">
    <source>
        <dbReference type="SAM" id="MobiDB-lite"/>
    </source>
</evidence>
<feature type="region of interest" description="Disordered" evidence="1">
    <location>
        <begin position="1"/>
        <end position="32"/>
    </location>
</feature>
<evidence type="ECO:0000313" key="2">
    <source>
        <dbReference type="EMBL" id="URE49357.1"/>
    </source>
</evidence>